<dbReference type="AlphaFoldDB" id="A0A7W9PQN7"/>
<dbReference type="RefSeq" id="WP_345524280.1">
    <property type="nucleotide sequence ID" value="NZ_BAAAWF010000069.1"/>
</dbReference>
<protein>
    <submittedName>
        <fullName evidence="1">Uncharacterized protein</fullName>
    </submittedName>
</protein>
<reference evidence="1 2" key="1">
    <citation type="submission" date="2020-08" db="EMBL/GenBank/DDBJ databases">
        <title>Genomic Encyclopedia of Type Strains, Phase III (KMG-III): the genomes of soil and plant-associated and newly described type strains.</title>
        <authorList>
            <person name="Whitman W."/>
        </authorList>
    </citation>
    <scope>NUCLEOTIDE SEQUENCE [LARGE SCALE GENOMIC DNA]</scope>
    <source>
        <strain evidence="1 2">CECT 3313</strain>
    </source>
</reference>
<evidence type="ECO:0000313" key="1">
    <source>
        <dbReference type="EMBL" id="MBB5926153.1"/>
    </source>
</evidence>
<dbReference type="EMBL" id="JACHJK010000002">
    <property type="protein sequence ID" value="MBB5926153.1"/>
    <property type="molecule type" value="Genomic_DNA"/>
</dbReference>
<proteinExistence type="predicted"/>
<evidence type="ECO:0000313" key="2">
    <source>
        <dbReference type="Proteomes" id="UP000585836"/>
    </source>
</evidence>
<sequence length="67" mass="7743">MTAKQKDYATRRAEAAQSARRAAGYCGLKHQNGKAWCTRRPHADRRHEDYYTGRHSITDTTGTVWFE</sequence>
<gene>
    <name evidence="1" type="ORF">FHS34_001607</name>
</gene>
<keyword evidence="2" id="KW-1185">Reference proteome</keyword>
<name>A0A7W9PQN7_9ACTN</name>
<dbReference type="Proteomes" id="UP000585836">
    <property type="component" value="Unassembled WGS sequence"/>
</dbReference>
<comment type="caution">
    <text evidence="1">The sequence shown here is derived from an EMBL/GenBank/DDBJ whole genome shotgun (WGS) entry which is preliminary data.</text>
</comment>
<accession>A0A7W9PQN7</accession>
<organism evidence="1 2">
    <name type="scientific">Streptomyces echinatus</name>
    <dbReference type="NCBI Taxonomy" id="67293"/>
    <lineage>
        <taxon>Bacteria</taxon>
        <taxon>Bacillati</taxon>
        <taxon>Actinomycetota</taxon>
        <taxon>Actinomycetes</taxon>
        <taxon>Kitasatosporales</taxon>
        <taxon>Streptomycetaceae</taxon>
        <taxon>Streptomyces</taxon>
    </lineage>
</organism>